<gene>
    <name evidence="2" type="ORF">ASIM_LOCUS569</name>
</gene>
<organism evidence="4">
    <name type="scientific">Anisakis simplex</name>
    <name type="common">Herring worm</name>
    <dbReference type="NCBI Taxonomy" id="6269"/>
    <lineage>
        <taxon>Eukaryota</taxon>
        <taxon>Metazoa</taxon>
        <taxon>Ecdysozoa</taxon>
        <taxon>Nematoda</taxon>
        <taxon>Chromadorea</taxon>
        <taxon>Rhabditida</taxon>
        <taxon>Spirurina</taxon>
        <taxon>Ascaridomorpha</taxon>
        <taxon>Ascaridoidea</taxon>
        <taxon>Anisakidae</taxon>
        <taxon>Anisakis</taxon>
        <taxon>Anisakis simplex complex</taxon>
    </lineage>
</organism>
<dbReference type="Proteomes" id="UP000267096">
    <property type="component" value="Unassembled WGS sequence"/>
</dbReference>
<dbReference type="Pfam" id="PF17175">
    <property type="entry name" value="MOLO1"/>
    <property type="match status" value="1"/>
</dbReference>
<evidence type="ECO:0000313" key="4">
    <source>
        <dbReference type="WBParaSite" id="ASIM_0000066901-mRNA-1"/>
    </source>
</evidence>
<evidence type="ECO:0000256" key="1">
    <source>
        <dbReference type="SAM" id="SignalP"/>
    </source>
</evidence>
<dbReference type="PANTHER" id="PTHR33748">
    <property type="entry name" value="PROTEIN CBG04600"/>
    <property type="match status" value="1"/>
</dbReference>
<feature type="signal peptide" evidence="1">
    <location>
        <begin position="1"/>
        <end position="17"/>
    </location>
</feature>
<sequence length="138" mass="15540">MRIVFVLLFTLNGFVLGKEWTASNMPDPRDKSGYKKCNMKSLSKVCDPDEVLSSTDRYRINHEVNQLAQRTTHSGGNFCQTKGIESILVAVQSGSQKLANNLAKQWNLDQQCKKSVIFVLSTQDHKFYYSGEDNTGLS</sequence>
<reference evidence="4" key="1">
    <citation type="submission" date="2017-02" db="UniProtKB">
        <authorList>
            <consortium name="WormBaseParasite"/>
        </authorList>
    </citation>
    <scope>IDENTIFICATION</scope>
</reference>
<dbReference type="InterPro" id="IPR033438">
    <property type="entry name" value="MOLO1"/>
</dbReference>
<proteinExistence type="predicted"/>
<dbReference type="OrthoDB" id="5793716at2759"/>
<keyword evidence="3" id="KW-1185">Reference proteome</keyword>
<name>A0A0M3IZI6_ANISI</name>
<reference evidence="2 3" key="2">
    <citation type="submission" date="2018-11" db="EMBL/GenBank/DDBJ databases">
        <authorList>
            <consortium name="Pathogen Informatics"/>
        </authorList>
    </citation>
    <scope>NUCLEOTIDE SEQUENCE [LARGE SCALE GENOMIC DNA]</scope>
</reference>
<dbReference type="GO" id="GO:0005892">
    <property type="term" value="C:acetylcholine-gated channel complex"/>
    <property type="evidence" value="ECO:0007669"/>
    <property type="project" value="InterPro"/>
</dbReference>
<dbReference type="WBParaSite" id="ASIM_0000066901-mRNA-1">
    <property type="protein sequence ID" value="ASIM_0000066901-mRNA-1"/>
    <property type="gene ID" value="ASIM_0000066901"/>
</dbReference>
<dbReference type="AlphaFoldDB" id="A0A0M3IZI6"/>
<feature type="chain" id="PRO_5043120670" evidence="1">
    <location>
        <begin position="18"/>
        <end position="138"/>
    </location>
</feature>
<keyword evidence="1" id="KW-0732">Signal</keyword>
<accession>A0A0M3IZI6</accession>
<dbReference type="EMBL" id="UYRR01000403">
    <property type="protein sequence ID" value="VDK17850.1"/>
    <property type="molecule type" value="Genomic_DNA"/>
</dbReference>
<evidence type="ECO:0000313" key="3">
    <source>
        <dbReference type="Proteomes" id="UP000267096"/>
    </source>
</evidence>
<evidence type="ECO:0000313" key="2">
    <source>
        <dbReference type="EMBL" id="VDK17850.1"/>
    </source>
</evidence>
<protein>
    <submittedName>
        <fullName evidence="4">SCP domain-containing protein</fullName>
    </submittedName>
</protein>
<dbReference type="PANTHER" id="PTHR33748:SF6">
    <property type="entry name" value="TPM_PHOSPHATASE DOMAIN-CONTAINING PROTEIN"/>
    <property type="match status" value="1"/>
</dbReference>
<dbReference type="Gene3D" id="3.10.310.50">
    <property type="match status" value="1"/>
</dbReference>